<protein>
    <submittedName>
        <fullName evidence="1">Uncharacterized protein</fullName>
    </submittedName>
</protein>
<evidence type="ECO:0000313" key="1">
    <source>
        <dbReference type="EMBL" id="EXB75209.1"/>
    </source>
</evidence>
<dbReference type="Proteomes" id="UP000030645">
    <property type="component" value="Unassembled WGS sequence"/>
</dbReference>
<gene>
    <name evidence="1" type="ORF">L484_025991</name>
</gene>
<sequence length="64" mass="7214">MTDRALSRCFAITGDHNDGEDPDLLLARFSIWFPQSNVSEIRFGELSLLRSVEADHHHGQLCTS</sequence>
<name>W9RFR3_9ROSA</name>
<reference evidence="2" key="1">
    <citation type="submission" date="2013-01" db="EMBL/GenBank/DDBJ databases">
        <title>Draft Genome Sequence of a Mulberry Tree, Morus notabilis C.K. Schneid.</title>
        <authorList>
            <person name="He N."/>
            <person name="Zhao S."/>
        </authorList>
    </citation>
    <scope>NUCLEOTIDE SEQUENCE</scope>
</reference>
<dbReference type="EMBL" id="KE344673">
    <property type="protein sequence ID" value="EXB75209.1"/>
    <property type="molecule type" value="Genomic_DNA"/>
</dbReference>
<organism evidence="1 2">
    <name type="scientific">Morus notabilis</name>
    <dbReference type="NCBI Taxonomy" id="981085"/>
    <lineage>
        <taxon>Eukaryota</taxon>
        <taxon>Viridiplantae</taxon>
        <taxon>Streptophyta</taxon>
        <taxon>Embryophyta</taxon>
        <taxon>Tracheophyta</taxon>
        <taxon>Spermatophyta</taxon>
        <taxon>Magnoliopsida</taxon>
        <taxon>eudicotyledons</taxon>
        <taxon>Gunneridae</taxon>
        <taxon>Pentapetalae</taxon>
        <taxon>rosids</taxon>
        <taxon>fabids</taxon>
        <taxon>Rosales</taxon>
        <taxon>Moraceae</taxon>
        <taxon>Moreae</taxon>
        <taxon>Morus</taxon>
    </lineage>
</organism>
<evidence type="ECO:0000313" key="2">
    <source>
        <dbReference type="Proteomes" id="UP000030645"/>
    </source>
</evidence>
<dbReference type="AlphaFoldDB" id="W9RFR3"/>
<accession>W9RFR3</accession>
<proteinExistence type="predicted"/>
<keyword evidence="2" id="KW-1185">Reference proteome</keyword>